<dbReference type="InterPro" id="IPR001296">
    <property type="entry name" value="Glyco_trans_1"/>
</dbReference>
<dbReference type="Pfam" id="PF00534">
    <property type="entry name" value="Glycos_transf_1"/>
    <property type="match status" value="1"/>
</dbReference>
<dbReference type="Pfam" id="PF13439">
    <property type="entry name" value="Glyco_transf_4"/>
    <property type="match status" value="1"/>
</dbReference>
<reference evidence="4 5" key="1">
    <citation type="journal article" date="2016" name="Environ. Microbiol.">
        <title>Genomic resolution of a cold subsurface aquifer community provides metabolic insights for novel microbes adapted to high CO concentrations.</title>
        <authorList>
            <person name="Probst A.J."/>
            <person name="Castelle C.J."/>
            <person name="Singh A."/>
            <person name="Brown C.T."/>
            <person name="Anantharaman K."/>
            <person name="Sharon I."/>
            <person name="Hug L.A."/>
            <person name="Burstein D."/>
            <person name="Emerson J.B."/>
            <person name="Thomas B.C."/>
            <person name="Banfield J.F."/>
        </authorList>
    </citation>
    <scope>NUCLEOTIDE SEQUENCE [LARGE SCALE GENOMIC DNA]</scope>
    <source>
        <strain evidence="4">CG2_30_35_20</strain>
    </source>
</reference>
<accession>A0A1J5HRG7</accession>
<dbReference type="CDD" id="cd03809">
    <property type="entry name" value="GT4_MtfB-like"/>
    <property type="match status" value="1"/>
</dbReference>
<sequence>IKNYFMNIGIDGNEANIKTRVGSGQYSFHILTQLNKLNKLHHFTVYLKSKPLSDMPKRNKLWHYKVIGPKLLWTKFALPLYLAISKNNLDLFYSPTHYSPTPSPIPTIPTIHDIGYLQKPDEFNKKDFYQLKNWTYLSIKQAKHIVAVSEFTKNEIIKEYKISPQKISVIPNGITKFKKHTKTESAKIMHKFKITKPYFLSVGTLKPNKNYPFLIKAFSVFLSRQRANALSSQLVISGKKGWLFDEILKTVVDLKLQDSVIFTNYVTEKERNILFQNATATVLPSLYEGFGIPAIESQSFDTPVIVSDIPSYREILGNSGIYIDPNDEKSLIKALSNIKNNHSQNYKRYLWTQSATKLLHLFDNLK</sequence>
<feature type="domain" description="Glycosyltransferase subfamily 4-like N-terminal" evidence="3">
    <location>
        <begin position="35"/>
        <end position="174"/>
    </location>
</feature>
<name>A0A1J5HRG7_9BACT</name>
<dbReference type="GO" id="GO:0016757">
    <property type="term" value="F:glycosyltransferase activity"/>
    <property type="evidence" value="ECO:0007669"/>
    <property type="project" value="InterPro"/>
</dbReference>
<feature type="non-terminal residue" evidence="4">
    <location>
        <position position="1"/>
    </location>
</feature>
<dbReference type="PANTHER" id="PTHR46401">
    <property type="entry name" value="GLYCOSYLTRANSFERASE WBBK-RELATED"/>
    <property type="match status" value="1"/>
</dbReference>
<evidence type="ECO:0008006" key="6">
    <source>
        <dbReference type="Google" id="ProtNLM"/>
    </source>
</evidence>
<dbReference type="STRING" id="1805376.AUK05_01320"/>
<dbReference type="InterPro" id="IPR028098">
    <property type="entry name" value="Glyco_trans_4-like_N"/>
</dbReference>
<protein>
    <recommendedName>
        <fullName evidence="6">Glycosyl transferase family 1 domain-containing protein</fullName>
    </recommendedName>
</protein>
<feature type="domain" description="Glycosyl transferase family 1" evidence="2">
    <location>
        <begin position="192"/>
        <end position="342"/>
    </location>
</feature>
<keyword evidence="1" id="KW-0808">Transferase</keyword>
<dbReference type="SUPFAM" id="SSF53756">
    <property type="entry name" value="UDP-Glycosyltransferase/glycogen phosphorylase"/>
    <property type="match status" value="1"/>
</dbReference>
<dbReference type="Proteomes" id="UP000182344">
    <property type="component" value="Unassembled WGS sequence"/>
</dbReference>
<dbReference type="AlphaFoldDB" id="A0A1J5HRG7"/>
<dbReference type="EMBL" id="MNZO01000020">
    <property type="protein sequence ID" value="OIP87364.1"/>
    <property type="molecule type" value="Genomic_DNA"/>
</dbReference>
<evidence type="ECO:0000313" key="4">
    <source>
        <dbReference type="EMBL" id="OIP87364.1"/>
    </source>
</evidence>
<evidence type="ECO:0000313" key="5">
    <source>
        <dbReference type="Proteomes" id="UP000182344"/>
    </source>
</evidence>
<dbReference type="Gene3D" id="3.40.50.2000">
    <property type="entry name" value="Glycogen Phosphorylase B"/>
    <property type="match status" value="2"/>
</dbReference>
<evidence type="ECO:0000256" key="1">
    <source>
        <dbReference type="ARBA" id="ARBA00022679"/>
    </source>
</evidence>
<evidence type="ECO:0000259" key="2">
    <source>
        <dbReference type="Pfam" id="PF00534"/>
    </source>
</evidence>
<organism evidence="4 5">
    <name type="scientific">Candidatus Shapirobacteria bacterium CG2_30_35_20</name>
    <dbReference type="NCBI Taxonomy" id="1805376"/>
    <lineage>
        <taxon>Bacteria</taxon>
        <taxon>Candidatus Shapironibacteriota</taxon>
    </lineage>
</organism>
<comment type="caution">
    <text evidence="4">The sequence shown here is derived from an EMBL/GenBank/DDBJ whole genome shotgun (WGS) entry which is preliminary data.</text>
</comment>
<proteinExistence type="predicted"/>
<gene>
    <name evidence="4" type="ORF">AUK05_01320</name>
</gene>
<evidence type="ECO:0000259" key="3">
    <source>
        <dbReference type="Pfam" id="PF13439"/>
    </source>
</evidence>
<dbReference type="PANTHER" id="PTHR46401:SF2">
    <property type="entry name" value="GLYCOSYLTRANSFERASE WBBK-RELATED"/>
    <property type="match status" value="1"/>
</dbReference>